<name>A0A1B6F6W3_9HEMI</name>
<protein>
    <submittedName>
        <fullName evidence="1">Uncharacterized protein</fullName>
    </submittedName>
</protein>
<dbReference type="EMBL" id="GECZ01024166">
    <property type="protein sequence ID" value="JAS45603.1"/>
    <property type="molecule type" value="Transcribed_RNA"/>
</dbReference>
<gene>
    <name evidence="1" type="ORF">g.26665</name>
</gene>
<organism evidence="1">
    <name type="scientific">Cuerna arida</name>
    <dbReference type="NCBI Taxonomy" id="1464854"/>
    <lineage>
        <taxon>Eukaryota</taxon>
        <taxon>Metazoa</taxon>
        <taxon>Ecdysozoa</taxon>
        <taxon>Arthropoda</taxon>
        <taxon>Hexapoda</taxon>
        <taxon>Insecta</taxon>
        <taxon>Pterygota</taxon>
        <taxon>Neoptera</taxon>
        <taxon>Paraneoptera</taxon>
        <taxon>Hemiptera</taxon>
        <taxon>Auchenorrhyncha</taxon>
        <taxon>Membracoidea</taxon>
        <taxon>Cicadellidae</taxon>
        <taxon>Cicadellinae</taxon>
        <taxon>Proconiini</taxon>
        <taxon>Cuerna</taxon>
    </lineage>
</organism>
<reference evidence="1" key="1">
    <citation type="submission" date="2015-11" db="EMBL/GenBank/DDBJ databases">
        <title>De novo transcriptome assembly of four potential Pierce s Disease insect vectors from Arizona vineyards.</title>
        <authorList>
            <person name="Tassone E.E."/>
        </authorList>
    </citation>
    <scope>NUCLEOTIDE SEQUENCE</scope>
</reference>
<sequence length="144" mass="16630">MKWIGGLNTAKTAYFALMESHIRYALAVWGGTSEKKILQKRAIRILADLNFKDSCREAFRTLGIMTVVGLYIQSVIQFADGEKFPRVEEIHSYTTRQANIYYLPSHRTTQLEKKPSYMGRRLCNALPKYMRSLIGEELKKALHK</sequence>
<proteinExistence type="predicted"/>
<accession>A0A1B6F6W3</accession>
<dbReference type="AlphaFoldDB" id="A0A1B6F6W3"/>
<evidence type="ECO:0000313" key="1">
    <source>
        <dbReference type="EMBL" id="JAS45603.1"/>
    </source>
</evidence>